<sequence>MKASYNSTKPKDMTATIFRTGLEVGSQLNQIQQQQQQQLFVVSNTISVGFTPTLNVMVFSVEKIKL</sequence>
<protein>
    <submittedName>
        <fullName evidence="1">Uncharacterized protein</fullName>
    </submittedName>
</protein>
<dbReference type="VEuPathDB" id="FungiDB:BCV72DRAFT_303797"/>
<dbReference type="Proteomes" id="UP000242414">
    <property type="component" value="Unassembled WGS sequence"/>
</dbReference>
<organism evidence="1">
    <name type="scientific">Rhizopus microsporus var. microsporus</name>
    <dbReference type="NCBI Taxonomy" id="86635"/>
    <lineage>
        <taxon>Eukaryota</taxon>
        <taxon>Fungi</taxon>
        <taxon>Fungi incertae sedis</taxon>
        <taxon>Mucoromycota</taxon>
        <taxon>Mucoromycotina</taxon>
        <taxon>Mucoromycetes</taxon>
        <taxon>Mucorales</taxon>
        <taxon>Mucorineae</taxon>
        <taxon>Rhizopodaceae</taxon>
        <taxon>Rhizopus</taxon>
    </lineage>
</organism>
<proteinExistence type="predicted"/>
<accession>A0A1X0R8M5</accession>
<gene>
    <name evidence="1" type="ORF">BCV72DRAFT_303797</name>
</gene>
<dbReference type="EMBL" id="KV921889">
    <property type="protein sequence ID" value="ORE08409.1"/>
    <property type="molecule type" value="Genomic_DNA"/>
</dbReference>
<name>A0A1X0R8M5_RHIZD</name>
<dbReference type="AlphaFoldDB" id="A0A1X0R8M5"/>
<evidence type="ECO:0000313" key="1">
    <source>
        <dbReference type="EMBL" id="ORE08409.1"/>
    </source>
</evidence>
<reference evidence="1" key="1">
    <citation type="journal article" date="2016" name="Proc. Natl. Acad. Sci. U.S.A.">
        <title>Lipid metabolic changes in an early divergent fungus govern the establishment of a mutualistic symbiosis with endobacteria.</title>
        <authorList>
            <person name="Lastovetsky O.A."/>
            <person name="Gaspar M.L."/>
            <person name="Mondo S.J."/>
            <person name="LaButti K.M."/>
            <person name="Sandor L."/>
            <person name="Grigoriev I.V."/>
            <person name="Henry S.A."/>
            <person name="Pawlowska T.E."/>
        </authorList>
    </citation>
    <scope>NUCLEOTIDE SEQUENCE [LARGE SCALE GENOMIC DNA]</scope>
    <source>
        <strain evidence="1">ATCC 52814</strain>
    </source>
</reference>